<gene>
    <name evidence="9" type="ORF">ACHAXA_000192</name>
</gene>
<sequence length="764" mass="87279">MIPRLWLSSVIAAAKYIPAASVFRHIPASFVHCPLASVISNASRRRFTVNQIMKVPGITANDSIESDPANPLLRDWSDQPFGLPPFKDIRVSHFASAFEVAMASHVADLIDIASSPNGDFDSVLGAYDRAGRLLSRISRVYSTYTSSINTPDMQKVQTEMAPILSRHNSKTYDIPGLFEKIERVYEIKDEKLRSGEWTHEQARFAERVHKKFVRMGAKFDAATKVEYADIQAELASLQTQFMQNVLKDEEEWELVLTKEDFEGCPADVVAAARQVAIDKKKGPDDYVMTLGRSLVEPFLSYSSRRDLRKTVFEAFSKRGELSQGRDNLKIAVDILRLRRRQAQLHNKGSFAEYQFEDTMAQTPQAGMKLLNDVWVKSKDAAKREREMLEAFISKKGETLEGGIQPWDWRYYAEQVRQAEFNFDENEMKPYLSLEAVTNAAFDVSNKLYGLKYVKRDDIVAYHPDVNVYEVRRTKKDKSDEDEIVAIFLHDNYARLYKSSGAWMSELRTQTKNLLPGSDPVERIPIVTNNNNFSKGSERTLLSFTDGITLFHEFGHAHHGMLSDATYEYLASTSVLKDFVELPSQLMEHWLSEPVVLREHAKHYQSGVVLPDDLIKRFKAAELFNEGFNTIEYTSCAMYDIALHSLSDYGDDFDLAKFEQEYLEEQGMPQGIIMRHRPPHFLHLFASSSYASGYYVYMWAQVLDNDVFAAFEETGDVFDRDTADRCRECIYAAGNTVAPQELFRKFRGRDPIATFMLKNRGLIAH</sequence>
<dbReference type="EMBL" id="JALLPB020000157">
    <property type="protein sequence ID" value="KAL3816253.1"/>
    <property type="molecule type" value="Genomic_DNA"/>
</dbReference>
<evidence type="ECO:0000256" key="4">
    <source>
        <dbReference type="ARBA" id="ARBA00022801"/>
    </source>
</evidence>
<dbReference type="PANTHER" id="PTHR43660">
    <property type="entry name" value="DIPEPTIDYL CARBOXYPEPTIDASE"/>
    <property type="match status" value="1"/>
</dbReference>
<organism evidence="9 10">
    <name type="scientific">Cyclostephanos tholiformis</name>
    <dbReference type="NCBI Taxonomy" id="382380"/>
    <lineage>
        <taxon>Eukaryota</taxon>
        <taxon>Sar</taxon>
        <taxon>Stramenopiles</taxon>
        <taxon>Ochrophyta</taxon>
        <taxon>Bacillariophyta</taxon>
        <taxon>Coscinodiscophyceae</taxon>
        <taxon>Thalassiosirophycidae</taxon>
        <taxon>Stephanodiscales</taxon>
        <taxon>Stephanodiscaceae</taxon>
        <taxon>Cyclostephanos</taxon>
    </lineage>
</organism>
<evidence type="ECO:0000256" key="3">
    <source>
        <dbReference type="ARBA" id="ARBA00022723"/>
    </source>
</evidence>
<evidence type="ECO:0000313" key="10">
    <source>
        <dbReference type="Proteomes" id="UP001530377"/>
    </source>
</evidence>
<keyword evidence="5 7" id="KW-0862">Zinc</keyword>
<dbReference type="SUPFAM" id="SSF55486">
    <property type="entry name" value="Metalloproteases ('zincins'), catalytic domain"/>
    <property type="match status" value="1"/>
</dbReference>
<evidence type="ECO:0000256" key="1">
    <source>
        <dbReference type="ARBA" id="ARBA00006040"/>
    </source>
</evidence>
<dbReference type="GO" id="GO:0008237">
    <property type="term" value="F:metallopeptidase activity"/>
    <property type="evidence" value="ECO:0007669"/>
    <property type="project" value="UniProtKB-KW"/>
</dbReference>
<dbReference type="Gene3D" id="1.10.1370.10">
    <property type="entry name" value="Neurolysin, domain 3"/>
    <property type="match status" value="1"/>
</dbReference>
<dbReference type="Gene3D" id="3.40.390.10">
    <property type="entry name" value="Collagenase (Catalytic Domain)"/>
    <property type="match status" value="1"/>
</dbReference>
<dbReference type="PANTHER" id="PTHR43660:SF1">
    <property type="entry name" value="DIPEPTIDYL CARBOXYPEPTIDASE"/>
    <property type="match status" value="1"/>
</dbReference>
<evidence type="ECO:0000313" key="9">
    <source>
        <dbReference type="EMBL" id="KAL3816253.1"/>
    </source>
</evidence>
<evidence type="ECO:0000256" key="5">
    <source>
        <dbReference type="ARBA" id="ARBA00022833"/>
    </source>
</evidence>
<name>A0ABD3RVM7_9STRA</name>
<accession>A0ABD3RVM7</accession>
<keyword evidence="2 7" id="KW-0645">Protease</keyword>
<comment type="cofactor">
    <cofactor evidence="7">
        <name>Zn(2+)</name>
        <dbReference type="ChEBI" id="CHEBI:29105"/>
    </cofactor>
    <text evidence="7">Binds 1 zinc ion.</text>
</comment>
<evidence type="ECO:0000256" key="2">
    <source>
        <dbReference type="ARBA" id="ARBA00022670"/>
    </source>
</evidence>
<dbReference type="CDD" id="cd06456">
    <property type="entry name" value="M3A_DCP"/>
    <property type="match status" value="1"/>
</dbReference>
<keyword evidence="6 7" id="KW-0482">Metalloprotease</keyword>
<keyword evidence="4 7" id="KW-0378">Hydrolase</keyword>
<feature type="domain" description="Peptidase M3A/M3B catalytic" evidence="8">
    <location>
        <begin position="299"/>
        <end position="760"/>
    </location>
</feature>
<dbReference type="InterPro" id="IPR024079">
    <property type="entry name" value="MetalloPept_cat_dom_sf"/>
</dbReference>
<dbReference type="InterPro" id="IPR024077">
    <property type="entry name" value="Neurolysin/TOP_dom2"/>
</dbReference>
<keyword evidence="3 7" id="KW-0479">Metal-binding</keyword>
<dbReference type="InterPro" id="IPR001567">
    <property type="entry name" value="Pept_M3A_M3B_dom"/>
</dbReference>
<reference evidence="9 10" key="1">
    <citation type="submission" date="2024-10" db="EMBL/GenBank/DDBJ databases">
        <title>Updated reference genomes for cyclostephanoid diatoms.</title>
        <authorList>
            <person name="Roberts W.R."/>
            <person name="Alverson A.J."/>
        </authorList>
    </citation>
    <scope>NUCLEOTIDE SEQUENCE [LARGE SCALE GENOMIC DNA]</scope>
    <source>
        <strain evidence="9 10">AJA228-03</strain>
    </source>
</reference>
<dbReference type="GO" id="GO:0046872">
    <property type="term" value="F:metal ion binding"/>
    <property type="evidence" value="ECO:0007669"/>
    <property type="project" value="UniProtKB-UniRule"/>
</dbReference>
<dbReference type="Pfam" id="PF01432">
    <property type="entry name" value="Peptidase_M3"/>
    <property type="match status" value="1"/>
</dbReference>
<dbReference type="AlphaFoldDB" id="A0ABD3RVM7"/>
<dbReference type="InterPro" id="IPR034005">
    <property type="entry name" value="M3A_DCP"/>
</dbReference>
<dbReference type="GO" id="GO:0006508">
    <property type="term" value="P:proteolysis"/>
    <property type="evidence" value="ECO:0007669"/>
    <property type="project" value="UniProtKB-KW"/>
</dbReference>
<keyword evidence="10" id="KW-1185">Reference proteome</keyword>
<evidence type="ECO:0000259" key="8">
    <source>
        <dbReference type="Pfam" id="PF01432"/>
    </source>
</evidence>
<proteinExistence type="inferred from homology"/>
<comment type="caution">
    <text evidence="9">The sequence shown here is derived from an EMBL/GenBank/DDBJ whole genome shotgun (WGS) entry which is preliminary data.</text>
</comment>
<comment type="similarity">
    <text evidence="1 7">Belongs to the peptidase M3 family.</text>
</comment>
<protein>
    <recommendedName>
        <fullName evidence="8">Peptidase M3A/M3B catalytic domain-containing protein</fullName>
    </recommendedName>
</protein>
<dbReference type="InterPro" id="IPR045090">
    <property type="entry name" value="Pept_M3A_M3B"/>
</dbReference>
<dbReference type="Proteomes" id="UP001530377">
    <property type="component" value="Unassembled WGS sequence"/>
</dbReference>
<evidence type="ECO:0000256" key="7">
    <source>
        <dbReference type="RuleBase" id="RU003435"/>
    </source>
</evidence>
<evidence type="ECO:0000256" key="6">
    <source>
        <dbReference type="ARBA" id="ARBA00023049"/>
    </source>
</evidence>